<name>A0AAD2HBU2_9AGAR</name>
<evidence type="ECO:0000313" key="2">
    <source>
        <dbReference type="EMBL" id="CAK5272191.1"/>
    </source>
</evidence>
<dbReference type="EMBL" id="CAVNYO010000423">
    <property type="protein sequence ID" value="CAK5278571.1"/>
    <property type="molecule type" value="Genomic_DNA"/>
</dbReference>
<dbReference type="PANTHER" id="PTHR11439:SF483">
    <property type="entry name" value="PEPTIDE SYNTHASE GLIP-LIKE, PUTATIVE (AFU_ORTHOLOGUE AFUA_3G12920)-RELATED"/>
    <property type="match status" value="1"/>
</dbReference>
<evidence type="ECO:0000313" key="5">
    <source>
        <dbReference type="Proteomes" id="UP001295794"/>
    </source>
</evidence>
<dbReference type="CDD" id="cd09272">
    <property type="entry name" value="RNase_HI_RT_Ty1"/>
    <property type="match status" value="1"/>
</dbReference>
<dbReference type="EMBL" id="CAVNYO010000013">
    <property type="protein sequence ID" value="CAK5262310.1"/>
    <property type="molecule type" value="Genomic_DNA"/>
</dbReference>
<organism evidence="2 5">
    <name type="scientific">Mycena citricolor</name>
    <dbReference type="NCBI Taxonomy" id="2018698"/>
    <lineage>
        <taxon>Eukaryota</taxon>
        <taxon>Fungi</taxon>
        <taxon>Dikarya</taxon>
        <taxon>Basidiomycota</taxon>
        <taxon>Agaricomycotina</taxon>
        <taxon>Agaricomycetes</taxon>
        <taxon>Agaricomycetidae</taxon>
        <taxon>Agaricales</taxon>
        <taxon>Marasmiineae</taxon>
        <taxon>Mycenaceae</taxon>
        <taxon>Mycena</taxon>
    </lineage>
</organism>
<sequence>EYMALSDATRQIAWIRTLLTELGYDLPSTPLCVDNQGAIFMAVNPVHDRRTKHIDIRYHFVRESVEAGNVQLYHVPTDAMISDTLTKSLAWVKFQQHRLSLGLRDPTV</sequence>
<dbReference type="EMBL" id="CAVNYO010000181">
    <property type="protein sequence ID" value="CAK5272191.1"/>
    <property type="molecule type" value="Genomic_DNA"/>
</dbReference>
<dbReference type="EMBL" id="CAVNYO010000440">
    <property type="protein sequence ID" value="CAK5280450.1"/>
    <property type="molecule type" value="Genomic_DNA"/>
</dbReference>
<gene>
    <name evidence="2" type="ORF">MYCIT1_LOCUS17757</name>
    <name evidence="3" type="ORF">MYCIT1_LOCUS27993</name>
    <name evidence="4" type="ORF">MYCIT1_LOCUS30942</name>
    <name evidence="1" type="ORF">MYCIT1_LOCUS909</name>
</gene>
<evidence type="ECO:0000313" key="3">
    <source>
        <dbReference type="EMBL" id="CAK5278571.1"/>
    </source>
</evidence>
<evidence type="ECO:0000313" key="4">
    <source>
        <dbReference type="EMBL" id="CAK5280450.1"/>
    </source>
</evidence>
<reference evidence="2" key="1">
    <citation type="submission" date="2023-11" db="EMBL/GenBank/DDBJ databases">
        <authorList>
            <person name="De Vega J J."/>
            <person name="De Vega J J."/>
        </authorList>
    </citation>
    <scope>NUCLEOTIDE SEQUENCE</scope>
</reference>
<evidence type="ECO:0000313" key="1">
    <source>
        <dbReference type="EMBL" id="CAK5262310.1"/>
    </source>
</evidence>
<dbReference type="Proteomes" id="UP001295794">
    <property type="component" value="Unassembled WGS sequence"/>
</dbReference>
<evidence type="ECO:0008006" key="6">
    <source>
        <dbReference type="Google" id="ProtNLM"/>
    </source>
</evidence>
<accession>A0AAD2HBU2</accession>
<keyword evidence="5" id="KW-1185">Reference proteome</keyword>
<dbReference type="AlphaFoldDB" id="A0AAD2HBU2"/>
<dbReference type="PANTHER" id="PTHR11439">
    <property type="entry name" value="GAG-POL-RELATED RETROTRANSPOSON"/>
    <property type="match status" value="1"/>
</dbReference>
<comment type="caution">
    <text evidence="2">The sequence shown here is derived from an EMBL/GenBank/DDBJ whole genome shotgun (WGS) entry which is preliminary data.</text>
</comment>
<proteinExistence type="predicted"/>
<protein>
    <recommendedName>
        <fullName evidence="6">Copia protein</fullName>
    </recommendedName>
</protein>
<feature type="non-terminal residue" evidence="2">
    <location>
        <position position="1"/>
    </location>
</feature>